<evidence type="ECO:0000259" key="7">
    <source>
        <dbReference type="Pfam" id="PF00535"/>
    </source>
</evidence>
<keyword evidence="5 6" id="KW-0472">Membrane</keyword>
<dbReference type="PANTHER" id="PTHR43646">
    <property type="entry name" value="GLYCOSYLTRANSFERASE"/>
    <property type="match status" value="1"/>
</dbReference>
<protein>
    <submittedName>
        <fullName evidence="8">Glycosyltransferase</fullName>
    </submittedName>
</protein>
<evidence type="ECO:0000256" key="2">
    <source>
        <dbReference type="ARBA" id="ARBA00022475"/>
    </source>
</evidence>
<evidence type="ECO:0000256" key="1">
    <source>
        <dbReference type="ARBA" id="ARBA00004236"/>
    </source>
</evidence>
<comment type="subcellular location">
    <subcellularLocation>
        <location evidence="1">Cell membrane</location>
    </subcellularLocation>
</comment>
<keyword evidence="4" id="KW-0808">Transferase</keyword>
<dbReference type="InterPro" id="IPR029044">
    <property type="entry name" value="Nucleotide-diphossugar_trans"/>
</dbReference>
<keyword evidence="2" id="KW-1003">Cell membrane</keyword>
<reference evidence="8 9" key="1">
    <citation type="submission" date="2020-08" db="EMBL/GenBank/DDBJ databases">
        <title>Genome sequence of Sphingomonas daechungensis KACC 18115T.</title>
        <authorList>
            <person name="Hyun D.-W."/>
            <person name="Bae J.-W."/>
        </authorList>
    </citation>
    <scope>NUCLEOTIDE SEQUENCE [LARGE SCALE GENOMIC DNA]</scope>
    <source>
        <strain evidence="8 9">KACC 18115</strain>
    </source>
</reference>
<dbReference type="PANTHER" id="PTHR43646:SF2">
    <property type="entry name" value="GLYCOSYLTRANSFERASE 2-LIKE DOMAIN-CONTAINING PROTEIN"/>
    <property type="match status" value="1"/>
</dbReference>
<evidence type="ECO:0000313" key="8">
    <source>
        <dbReference type="EMBL" id="QNP43246.1"/>
    </source>
</evidence>
<evidence type="ECO:0000256" key="5">
    <source>
        <dbReference type="ARBA" id="ARBA00023136"/>
    </source>
</evidence>
<dbReference type="Gene3D" id="3.90.550.10">
    <property type="entry name" value="Spore Coat Polysaccharide Biosynthesis Protein SpsA, Chain A"/>
    <property type="match status" value="1"/>
</dbReference>
<dbReference type="EMBL" id="CP060780">
    <property type="protein sequence ID" value="QNP43246.1"/>
    <property type="molecule type" value="Genomic_DNA"/>
</dbReference>
<dbReference type="InterPro" id="IPR001173">
    <property type="entry name" value="Glyco_trans_2-like"/>
</dbReference>
<keyword evidence="9" id="KW-1185">Reference proteome</keyword>
<dbReference type="RefSeq" id="WP_187714676.1">
    <property type="nucleotide sequence ID" value="NZ_BAABJC010000001.1"/>
</dbReference>
<accession>A0ABX6T146</accession>
<dbReference type="Pfam" id="PF00535">
    <property type="entry name" value="Glycos_transf_2"/>
    <property type="match status" value="1"/>
</dbReference>
<evidence type="ECO:0000256" key="3">
    <source>
        <dbReference type="ARBA" id="ARBA00022676"/>
    </source>
</evidence>
<organism evidence="8 9">
    <name type="scientific">Sphingomonas daechungensis</name>
    <dbReference type="NCBI Taxonomy" id="1176646"/>
    <lineage>
        <taxon>Bacteria</taxon>
        <taxon>Pseudomonadati</taxon>
        <taxon>Pseudomonadota</taxon>
        <taxon>Alphaproteobacteria</taxon>
        <taxon>Sphingomonadales</taxon>
        <taxon>Sphingomonadaceae</taxon>
        <taxon>Sphingomonas</taxon>
    </lineage>
</organism>
<name>A0ABX6T146_9SPHN</name>
<evidence type="ECO:0000256" key="4">
    <source>
        <dbReference type="ARBA" id="ARBA00022679"/>
    </source>
</evidence>
<keyword evidence="6" id="KW-0812">Transmembrane</keyword>
<evidence type="ECO:0000313" key="9">
    <source>
        <dbReference type="Proteomes" id="UP000516134"/>
    </source>
</evidence>
<feature type="domain" description="Glycosyltransferase 2-like" evidence="7">
    <location>
        <begin position="7"/>
        <end position="161"/>
    </location>
</feature>
<keyword evidence="6" id="KW-1133">Transmembrane helix</keyword>
<dbReference type="Proteomes" id="UP000516134">
    <property type="component" value="Chromosome"/>
</dbReference>
<evidence type="ECO:0000256" key="6">
    <source>
        <dbReference type="SAM" id="Phobius"/>
    </source>
</evidence>
<sequence>MGVPSVSVIVPAHNAEATLGDCLQALKGMTVEPAEVLVYIDGATDGTEQIARDAGVTILKNNGSPKGPALARNAAAAAATSELLWFVDADVVVAPDCLRRLIEDMQANGAVGAFGSYDDTPRSLRATSLYANLRHHFIHQRGNRDATTFWSGIGLMRRDVFLQFGGYDAERFRYPSVEDVELGMRVIAGGNRIRLVPAALGKHCKDWSLWRVWHTDVMRRARPWTVMLNERPEAGRDLNLTRAEQVKAMLALITPVLLFAGLFKPVIALLGLATGLAYLFANREFFSFLFRRLSFGQFAVAVLMHWCYHCYSPLTYVFTMAELRLARLARGLGSSVGASSPSGTSASKL</sequence>
<feature type="transmembrane region" description="Helical" evidence="6">
    <location>
        <begin position="293"/>
        <end position="314"/>
    </location>
</feature>
<proteinExistence type="predicted"/>
<keyword evidence="3" id="KW-0328">Glycosyltransferase</keyword>
<gene>
    <name evidence="8" type="ORF">H9L15_15220</name>
</gene>
<feature type="transmembrane region" description="Helical" evidence="6">
    <location>
        <begin position="248"/>
        <end position="281"/>
    </location>
</feature>
<dbReference type="SUPFAM" id="SSF53448">
    <property type="entry name" value="Nucleotide-diphospho-sugar transferases"/>
    <property type="match status" value="1"/>
</dbReference>